<evidence type="ECO:0000313" key="2">
    <source>
        <dbReference type="EMBL" id="KZP28138.1"/>
    </source>
</evidence>
<gene>
    <name evidence="2" type="ORF">FIBSPDRAFT_886011</name>
</gene>
<evidence type="ECO:0000313" key="3">
    <source>
        <dbReference type="Proteomes" id="UP000076532"/>
    </source>
</evidence>
<sequence length="325" mass="36376">MFSSCCLSVFLFVFFLHLSHFLHVDKLNGPRDRWCFNAPVYEKPLSFSSLYTDSQLNANANTPLSLFVGTHLFEEHRGKKEGPIRVKIQSPNTTALTKHFASLSITREATQLLKLLHHNENNSATVRYMVVTQRYRARGSQKLTIAQGVKKFSNVLDSRTKILLSSTGQPELARSKAGQREDLWDRFSMVLAGQVETGAAWCLLARKQRGTRVQHGNGWPGGRWGNRLSTAQAGQEADGETGSALRRLARRQMGKQGQCGMGWPEGSIQIGSAPRRLARGRWGNQLSVAWAGQRVLFKSVQHHMGWPDQDLVRHLRTTLAGQTTS</sequence>
<dbReference type="Proteomes" id="UP000076532">
    <property type="component" value="Unassembled WGS sequence"/>
</dbReference>
<keyword evidence="1" id="KW-0732">Signal</keyword>
<keyword evidence="3" id="KW-1185">Reference proteome</keyword>
<dbReference type="EMBL" id="KV417505">
    <property type="protein sequence ID" value="KZP28138.1"/>
    <property type="molecule type" value="Genomic_DNA"/>
</dbReference>
<feature type="signal peptide" evidence="1">
    <location>
        <begin position="1"/>
        <end position="21"/>
    </location>
</feature>
<evidence type="ECO:0000256" key="1">
    <source>
        <dbReference type="SAM" id="SignalP"/>
    </source>
</evidence>
<accession>A0A166RCJ6</accession>
<name>A0A166RCJ6_9AGAM</name>
<dbReference type="AlphaFoldDB" id="A0A166RCJ6"/>
<proteinExistence type="predicted"/>
<reference evidence="2 3" key="1">
    <citation type="journal article" date="2016" name="Mol. Biol. Evol.">
        <title>Comparative Genomics of Early-Diverging Mushroom-Forming Fungi Provides Insights into the Origins of Lignocellulose Decay Capabilities.</title>
        <authorList>
            <person name="Nagy L.G."/>
            <person name="Riley R."/>
            <person name="Tritt A."/>
            <person name="Adam C."/>
            <person name="Daum C."/>
            <person name="Floudas D."/>
            <person name="Sun H."/>
            <person name="Yadav J.S."/>
            <person name="Pangilinan J."/>
            <person name="Larsson K.H."/>
            <person name="Matsuura K."/>
            <person name="Barry K."/>
            <person name="Labutti K."/>
            <person name="Kuo R."/>
            <person name="Ohm R.A."/>
            <person name="Bhattacharya S.S."/>
            <person name="Shirouzu T."/>
            <person name="Yoshinaga Y."/>
            <person name="Martin F.M."/>
            <person name="Grigoriev I.V."/>
            <person name="Hibbett D.S."/>
        </authorList>
    </citation>
    <scope>NUCLEOTIDE SEQUENCE [LARGE SCALE GENOMIC DNA]</scope>
    <source>
        <strain evidence="2 3">CBS 109695</strain>
    </source>
</reference>
<organism evidence="2 3">
    <name type="scientific">Athelia psychrophila</name>
    <dbReference type="NCBI Taxonomy" id="1759441"/>
    <lineage>
        <taxon>Eukaryota</taxon>
        <taxon>Fungi</taxon>
        <taxon>Dikarya</taxon>
        <taxon>Basidiomycota</taxon>
        <taxon>Agaricomycotina</taxon>
        <taxon>Agaricomycetes</taxon>
        <taxon>Agaricomycetidae</taxon>
        <taxon>Atheliales</taxon>
        <taxon>Atheliaceae</taxon>
        <taxon>Athelia</taxon>
    </lineage>
</organism>
<feature type="chain" id="PRO_5007879035" evidence="1">
    <location>
        <begin position="22"/>
        <end position="325"/>
    </location>
</feature>
<protein>
    <submittedName>
        <fullName evidence="2">Uncharacterized protein</fullName>
    </submittedName>
</protein>